<dbReference type="PANTHER" id="PTHR11972">
    <property type="entry name" value="NADPH OXIDASE"/>
    <property type="match status" value="1"/>
</dbReference>
<dbReference type="Pfam" id="PF08030">
    <property type="entry name" value="NAD_binding_6"/>
    <property type="match status" value="1"/>
</dbReference>
<dbReference type="FunFam" id="3.40.50.80:FF:000004">
    <property type="entry name" value="NADPH oxidase isoform 2"/>
    <property type="match status" value="1"/>
</dbReference>
<accession>A0A0B1NZP0</accession>
<dbReference type="SFLD" id="SFLDS00052">
    <property type="entry name" value="Ferric_Reductase_Domain"/>
    <property type="match status" value="1"/>
</dbReference>
<dbReference type="InterPro" id="IPR013130">
    <property type="entry name" value="Fe3_Rdtase_TM_dom"/>
</dbReference>
<keyword evidence="9" id="KW-0406">Ion transport</keyword>
<dbReference type="SUPFAM" id="SSF52343">
    <property type="entry name" value="Ferredoxin reductase-like, C-terminal NADP-linked domain"/>
    <property type="match status" value="1"/>
</dbReference>
<dbReference type="GO" id="GO:0006952">
    <property type="term" value="P:defense response"/>
    <property type="evidence" value="ECO:0007669"/>
    <property type="project" value="TreeGrafter"/>
</dbReference>
<dbReference type="PANTHER" id="PTHR11972:SF153">
    <property type="entry name" value="SUPEROXIDE-GENERATING NADPH OXIDASE HEAVY CHAIN SUBUNIT A"/>
    <property type="match status" value="1"/>
</dbReference>
<evidence type="ECO:0000259" key="12">
    <source>
        <dbReference type="PROSITE" id="PS51384"/>
    </source>
</evidence>
<feature type="transmembrane region" description="Helical" evidence="11">
    <location>
        <begin position="146"/>
        <end position="163"/>
    </location>
</feature>
<name>A0A0B1NZP0_UNCNE</name>
<dbReference type="Pfam" id="PF01794">
    <property type="entry name" value="Ferric_reduct"/>
    <property type="match status" value="1"/>
</dbReference>
<evidence type="ECO:0000256" key="9">
    <source>
        <dbReference type="ARBA" id="ARBA00023065"/>
    </source>
</evidence>
<proteinExistence type="predicted"/>
<evidence type="ECO:0000313" key="14">
    <source>
        <dbReference type="Proteomes" id="UP000030854"/>
    </source>
</evidence>
<sequence>MSASIRQSVASVSSVKSERSRWPPLTRMLMSGELSNNAPKELSNRERFDRWMVNEGYRRFFVFVFAAIHAMVFTFGFMNYQIKDNLTKARSTFGLTYPTARAAALTLHFDVAMILFPVCRTLISLARQTPLNGIIQFDKNITFHKLTAWSIVFFSWVHTIAHWNNFAQISAKNNLGFAGWLLANFVTGPGWTGYVMLTALMLMVVTSVEKARRANFERFWYTHHMFIVFFFFWSIHGAFCMIQPDFAPYCIGIGSSAIGVFWQYWTYGGYIYLFERIARELRGKDTTYISKVVHHPSNVCEIQIKKENTKTKAGQYIFFCCPEVSVWQYHPFTLTSAPEEDYISIHIRMVGDFTKAVGRALGCQLDKSDKSSQVLSEGQGNDAGINRVLPRVYIDGPFGSASEDVFKYEIALLVGAGIGVTPFASILKSIWYRMNYPQKKTCLRKVYFFWVCRDFGSFEWFRSLLLAIEAQDKENIIEIHTYLTARIKADDATNIMINDANADRDAITGLRAPTNFGRPNWDMVFKSICKIHTPAEAGVFFCGPKVLGSVLHIKCNMYTEPGTNPLSRFSKNFIHSVRLFF</sequence>
<evidence type="ECO:0000256" key="4">
    <source>
        <dbReference type="ARBA" id="ARBA00022723"/>
    </source>
</evidence>
<dbReference type="AlphaFoldDB" id="A0A0B1NZP0"/>
<dbReference type="GO" id="GO:0043020">
    <property type="term" value="C:NADPH oxidase complex"/>
    <property type="evidence" value="ECO:0007669"/>
    <property type="project" value="TreeGrafter"/>
</dbReference>
<feature type="transmembrane region" description="Helical" evidence="11">
    <location>
        <begin position="251"/>
        <end position="274"/>
    </location>
</feature>
<dbReference type="PROSITE" id="PS51384">
    <property type="entry name" value="FAD_FR"/>
    <property type="match status" value="1"/>
</dbReference>
<dbReference type="Gene3D" id="3.40.50.80">
    <property type="entry name" value="Nucleotide-binding domain of ferredoxin-NADP reductase (FNR) module"/>
    <property type="match status" value="1"/>
</dbReference>
<dbReference type="GO" id="GO:0006811">
    <property type="term" value="P:monoatomic ion transport"/>
    <property type="evidence" value="ECO:0007669"/>
    <property type="project" value="UniProtKB-KW"/>
</dbReference>
<keyword evidence="4" id="KW-0479">Metal-binding</keyword>
<evidence type="ECO:0000256" key="6">
    <source>
        <dbReference type="ARBA" id="ARBA00022989"/>
    </source>
</evidence>
<dbReference type="InterPro" id="IPR039261">
    <property type="entry name" value="FNR_nucleotide-bd"/>
</dbReference>
<keyword evidence="6 11" id="KW-1133">Transmembrane helix</keyword>
<keyword evidence="10 11" id="KW-0472">Membrane</keyword>
<dbReference type="SUPFAM" id="SSF63380">
    <property type="entry name" value="Riboflavin synthase domain-like"/>
    <property type="match status" value="1"/>
</dbReference>
<comment type="caution">
    <text evidence="13">The sequence shown here is derived from an EMBL/GenBank/DDBJ whole genome shotgun (WGS) entry which is preliminary data.</text>
</comment>
<keyword evidence="7" id="KW-0560">Oxidoreductase</keyword>
<evidence type="ECO:0000256" key="3">
    <source>
        <dbReference type="ARBA" id="ARBA00022692"/>
    </source>
</evidence>
<dbReference type="Gene3D" id="2.40.30.10">
    <property type="entry name" value="Translation factors"/>
    <property type="match status" value="1"/>
</dbReference>
<dbReference type="InterPro" id="IPR017938">
    <property type="entry name" value="Riboflavin_synthase-like_b-brl"/>
</dbReference>
<keyword evidence="5" id="KW-0249">Electron transport</keyword>
<dbReference type="GO" id="GO:0046872">
    <property type="term" value="F:metal ion binding"/>
    <property type="evidence" value="ECO:0007669"/>
    <property type="project" value="UniProtKB-KW"/>
</dbReference>
<dbReference type="InterPro" id="IPR013121">
    <property type="entry name" value="Fe_red_NAD-bd_6"/>
</dbReference>
<dbReference type="SFLD" id="SFLDG01168">
    <property type="entry name" value="Ferric_reductase_subgroup_(FRE"/>
    <property type="match status" value="1"/>
</dbReference>
<evidence type="ECO:0000256" key="2">
    <source>
        <dbReference type="ARBA" id="ARBA00022617"/>
    </source>
</evidence>
<feature type="transmembrane region" description="Helical" evidence="11">
    <location>
        <begin position="410"/>
        <end position="432"/>
    </location>
</feature>
<dbReference type="InterPro" id="IPR013112">
    <property type="entry name" value="FAD-bd_8"/>
</dbReference>
<evidence type="ECO:0000313" key="13">
    <source>
        <dbReference type="EMBL" id="KHJ31807.1"/>
    </source>
</evidence>
<dbReference type="EMBL" id="JNVN01002569">
    <property type="protein sequence ID" value="KHJ31807.1"/>
    <property type="molecule type" value="Genomic_DNA"/>
</dbReference>
<gene>
    <name evidence="13" type="ORF">EV44_g6499</name>
</gene>
<keyword evidence="3 11" id="KW-0812">Transmembrane</keyword>
<dbReference type="CDD" id="cd06186">
    <property type="entry name" value="NOX_Duox_like_FAD_NADP"/>
    <property type="match status" value="1"/>
</dbReference>
<evidence type="ECO:0000256" key="8">
    <source>
        <dbReference type="ARBA" id="ARBA00023004"/>
    </source>
</evidence>
<feature type="domain" description="FAD-binding FR-type" evidence="12">
    <location>
        <begin position="276"/>
        <end position="404"/>
    </location>
</feature>
<keyword evidence="14" id="KW-1185">Reference proteome</keyword>
<dbReference type="STRING" id="52586.A0A0B1NZP0"/>
<evidence type="ECO:0000256" key="1">
    <source>
        <dbReference type="ARBA" id="ARBA00004141"/>
    </source>
</evidence>
<protein>
    <submittedName>
        <fullName evidence="13">Putative cytochrome b-245 heavy chain subunit beta</fullName>
    </submittedName>
</protein>
<evidence type="ECO:0000256" key="5">
    <source>
        <dbReference type="ARBA" id="ARBA00022982"/>
    </source>
</evidence>
<dbReference type="Proteomes" id="UP000030854">
    <property type="component" value="Unassembled WGS sequence"/>
</dbReference>
<keyword evidence="9" id="KW-0813">Transport</keyword>
<feature type="transmembrane region" description="Helical" evidence="11">
    <location>
        <begin position="220"/>
        <end position="239"/>
    </location>
</feature>
<dbReference type="SFLD" id="SFLDG01169">
    <property type="entry name" value="NADPH_oxidase_subgroup_(NOX)"/>
    <property type="match status" value="1"/>
</dbReference>
<feature type="transmembrane region" description="Helical" evidence="11">
    <location>
        <begin position="60"/>
        <end position="82"/>
    </location>
</feature>
<feature type="transmembrane region" description="Helical" evidence="11">
    <location>
        <begin position="102"/>
        <end position="125"/>
    </location>
</feature>
<evidence type="ECO:0000256" key="7">
    <source>
        <dbReference type="ARBA" id="ARBA00023002"/>
    </source>
</evidence>
<keyword evidence="2" id="KW-0349">Heme</keyword>
<dbReference type="GO" id="GO:0016175">
    <property type="term" value="F:superoxide-generating NAD(P)H oxidase activity"/>
    <property type="evidence" value="ECO:0007669"/>
    <property type="project" value="TreeGrafter"/>
</dbReference>
<dbReference type="OMA" id="DENQAIH"/>
<organism evidence="13 14">
    <name type="scientific">Uncinula necator</name>
    <name type="common">Grape powdery mildew</name>
    <dbReference type="NCBI Taxonomy" id="52586"/>
    <lineage>
        <taxon>Eukaryota</taxon>
        <taxon>Fungi</taxon>
        <taxon>Dikarya</taxon>
        <taxon>Ascomycota</taxon>
        <taxon>Pezizomycotina</taxon>
        <taxon>Leotiomycetes</taxon>
        <taxon>Erysiphales</taxon>
        <taxon>Erysiphaceae</taxon>
        <taxon>Erysiphe</taxon>
    </lineage>
</organism>
<dbReference type="FunFam" id="2.40.30.10:FF:000103">
    <property type="entry name" value="NADPH oxidase 2"/>
    <property type="match status" value="1"/>
</dbReference>
<comment type="subcellular location">
    <subcellularLocation>
        <location evidence="1">Membrane</location>
        <topology evidence="1">Multi-pass membrane protein</topology>
    </subcellularLocation>
</comment>
<dbReference type="InterPro" id="IPR017927">
    <property type="entry name" value="FAD-bd_FR_type"/>
</dbReference>
<evidence type="ECO:0000256" key="11">
    <source>
        <dbReference type="SAM" id="Phobius"/>
    </source>
</evidence>
<dbReference type="InterPro" id="IPR050369">
    <property type="entry name" value="RBOH/FRE"/>
</dbReference>
<dbReference type="GO" id="GO:0042554">
    <property type="term" value="P:superoxide anion generation"/>
    <property type="evidence" value="ECO:0007669"/>
    <property type="project" value="TreeGrafter"/>
</dbReference>
<reference evidence="13 14" key="1">
    <citation type="journal article" date="2014" name="BMC Genomics">
        <title>Adaptive genomic structural variation in the grape powdery mildew pathogen, Erysiphe necator.</title>
        <authorList>
            <person name="Jones L."/>
            <person name="Riaz S."/>
            <person name="Morales-Cruz A."/>
            <person name="Amrine K.C."/>
            <person name="McGuire B."/>
            <person name="Gubler W.D."/>
            <person name="Walker M.A."/>
            <person name="Cantu D."/>
        </authorList>
    </citation>
    <scope>NUCLEOTIDE SEQUENCE [LARGE SCALE GENOMIC DNA]</scope>
    <source>
        <strain evidence="14">c</strain>
    </source>
</reference>
<keyword evidence="8" id="KW-0408">Iron</keyword>
<dbReference type="HOGENOM" id="CLU_005646_3_0_1"/>
<dbReference type="Pfam" id="PF08022">
    <property type="entry name" value="FAD_binding_8"/>
    <property type="match status" value="1"/>
</dbReference>
<evidence type="ECO:0000256" key="10">
    <source>
        <dbReference type="ARBA" id="ARBA00023136"/>
    </source>
</evidence>